<protein>
    <recommendedName>
        <fullName evidence="4">ABC transporter permease</fullName>
    </recommendedName>
</protein>
<feature type="transmembrane region" description="Helical" evidence="1">
    <location>
        <begin position="20"/>
        <end position="42"/>
    </location>
</feature>
<evidence type="ECO:0000256" key="1">
    <source>
        <dbReference type="SAM" id="Phobius"/>
    </source>
</evidence>
<name>A0ABX3ZBY9_9BACL</name>
<evidence type="ECO:0000313" key="3">
    <source>
        <dbReference type="Proteomes" id="UP000196594"/>
    </source>
</evidence>
<feature type="transmembrane region" description="Helical" evidence="1">
    <location>
        <begin position="76"/>
        <end position="98"/>
    </location>
</feature>
<evidence type="ECO:0000313" key="2">
    <source>
        <dbReference type="EMBL" id="OUZ37281.1"/>
    </source>
</evidence>
<keyword evidence="1" id="KW-0472">Membrane</keyword>
<gene>
    <name evidence="2" type="ORF">CBM15_18875</name>
</gene>
<evidence type="ECO:0008006" key="4">
    <source>
        <dbReference type="Google" id="ProtNLM"/>
    </source>
</evidence>
<comment type="caution">
    <text evidence="2">The sequence shown here is derived from an EMBL/GenBank/DDBJ whole genome shotgun (WGS) entry which is preliminary data.</text>
</comment>
<dbReference type="Proteomes" id="UP000196594">
    <property type="component" value="Unassembled WGS sequence"/>
</dbReference>
<dbReference type="EMBL" id="NHNT01000021">
    <property type="protein sequence ID" value="OUZ37281.1"/>
    <property type="molecule type" value="Genomic_DNA"/>
</dbReference>
<feature type="transmembrane region" description="Helical" evidence="1">
    <location>
        <begin position="213"/>
        <end position="233"/>
    </location>
</feature>
<dbReference type="RefSeq" id="WP_087618665.1">
    <property type="nucleotide sequence ID" value="NZ_JAFBEY010000020.1"/>
</dbReference>
<keyword evidence="1" id="KW-0812">Transmembrane</keyword>
<keyword evidence="1" id="KW-1133">Transmembrane helix</keyword>
<keyword evidence="3" id="KW-1185">Reference proteome</keyword>
<feature type="transmembrane region" description="Helical" evidence="1">
    <location>
        <begin position="119"/>
        <end position="142"/>
    </location>
</feature>
<feature type="transmembrane region" description="Helical" evidence="1">
    <location>
        <begin position="185"/>
        <end position="204"/>
    </location>
</feature>
<organism evidence="2 3">
    <name type="scientific">Solibacillus kalamii</name>
    <dbReference type="NCBI Taxonomy" id="1748298"/>
    <lineage>
        <taxon>Bacteria</taxon>
        <taxon>Bacillati</taxon>
        <taxon>Bacillota</taxon>
        <taxon>Bacilli</taxon>
        <taxon>Bacillales</taxon>
        <taxon>Caryophanaceae</taxon>
        <taxon>Solibacillus</taxon>
    </lineage>
</organism>
<accession>A0ABX3ZBY9</accession>
<feature type="transmembrane region" description="Helical" evidence="1">
    <location>
        <begin position="245"/>
        <end position="268"/>
    </location>
</feature>
<proteinExistence type="predicted"/>
<sequence>MNHYIKLVNFEVKRFSKLFLALIIAVVAAQIFGAIITSLHYVSNAETTMLREQMTVSDYIQNYGAYSLQNFLFSEYFILSVVFAAALLMIYVFFIWYRDWLGKSSVIYRLLMLPTARRNVYFAKLTTILLFVFGLTGMQIILLEVVKQITQQIVPDQLWQADSVIYIYSTDILNLLYPQSPLLFVFYYVIGITAVAVIFTSILFERSYHLKGIFLALIYIVISVVIVMVPVIIQTITDYFYTNEIYLIVTGFSILTTALAIYLANYLLKRKINV</sequence>
<reference evidence="2 3" key="1">
    <citation type="journal article" date="2017" name="Int. J. Syst. Evol. Microbiol.">
        <title>Solibacillus kalamii sp. nov., isolated from a high-efficiency particulate arrestance filter system used in the International Space Station.</title>
        <authorList>
            <person name="Checinska Sielaff A."/>
            <person name="Kumar R.M."/>
            <person name="Pal D."/>
            <person name="Mayilraj S."/>
            <person name="Venkateswaran K."/>
        </authorList>
    </citation>
    <scope>NUCLEOTIDE SEQUENCE [LARGE SCALE GENOMIC DNA]</scope>
    <source>
        <strain evidence="2 3">ISSFR-015</strain>
    </source>
</reference>